<reference evidence="2 3" key="1">
    <citation type="submission" date="2011-08" db="EMBL/GenBank/DDBJ databases">
        <title>The Genome Sequence of Plasmodium vivax Brazil I.</title>
        <authorList>
            <consortium name="The Broad Institute Genome Sequencing Platform"/>
            <consortium name="The Broad Institute Genome Sequencing Center for Infectious Disease"/>
            <person name="Neafsey D."/>
            <person name="Carlton J."/>
            <person name="Barnwell J."/>
            <person name="Collins W."/>
            <person name="Escalante A."/>
            <person name="Mullikin J."/>
            <person name="Saul A."/>
            <person name="Guigo R."/>
            <person name="Camara F."/>
            <person name="Young S.K."/>
            <person name="Zeng Q."/>
            <person name="Gargeya S."/>
            <person name="Fitzgerald M."/>
            <person name="Haas B."/>
            <person name="Abouelleil A."/>
            <person name="Alvarado L."/>
            <person name="Arachchi H.M."/>
            <person name="Berlin A."/>
            <person name="Brown A."/>
            <person name="Chapman S.B."/>
            <person name="Chen Z."/>
            <person name="Dunbar C."/>
            <person name="Freedman E."/>
            <person name="Gearin G."/>
            <person name="Gellesch M."/>
            <person name="Goldberg J."/>
            <person name="Griggs A."/>
            <person name="Gujja S."/>
            <person name="Heiman D."/>
            <person name="Howarth C."/>
            <person name="Larson L."/>
            <person name="Lui A."/>
            <person name="MacDonald P.J.P."/>
            <person name="Montmayeur A."/>
            <person name="Murphy C."/>
            <person name="Neiman D."/>
            <person name="Pearson M."/>
            <person name="Priest M."/>
            <person name="Roberts A."/>
            <person name="Saif S."/>
            <person name="Shea T."/>
            <person name="Shenoy N."/>
            <person name="Sisk P."/>
            <person name="Stolte C."/>
            <person name="Sykes S."/>
            <person name="Wortman J."/>
            <person name="Nusbaum C."/>
            <person name="Birren B."/>
        </authorList>
    </citation>
    <scope>NUCLEOTIDE SEQUENCE [LARGE SCALE GENOMIC DNA]</scope>
    <source>
        <strain evidence="2 3">Brazil I</strain>
    </source>
</reference>
<dbReference type="EMBL" id="KQ234858">
    <property type="protein sequence ID" value="KMZ84261.1"/>
    <property type="molecule type" value="Genomic_DNA"/>
</dbReference>
<evidence type="ECO:0000259" key="1">
    <source>
        <dbReference type="Pfam" id="PF00076"/>
    </source>
</evidence>
<dbReference type="SUPFAM" id="SSF54928">
    <property type="entry name" value="RNA-binding domain, RBD"/>
    <property type="match status" value="1"/>
</dbReference>
<dbReference type="Proteomes" id="UP000053327">
    <property type="component" value="Unassembled WGS sequence"/>
</dbReference>
<evidence type="ECO:0000313" key="2">
    <source>
        <dbReference type="EMBL" id="KMZ84261.1"/>
    </source>
</evidence>
<dbReference type="InterPro" id="IPR012677">
    <property type="entry name" value="Nucleotide-bd_a/b_plait_sf"/>
</dbReference>
<dbReference type="OrthoDB" id="377184at2759"/>
<sequence>MDYSEVDEDDEDLYEGLEADNLLQGSYEKRIEEKKKEVERAPVKPKEQFFEKSRKNLYKKLSGAKAVYTKKEPCLFLGAPQLNEDAEEEDQKVEFLLLVNLLYFINDVVIKNCCDQIGKVKRVVILEDDKHGKSLGICLVEFYSIDSSQNYVAFLKEKLKADVRKVSIDVEEQIKADELYNYGGYINSHTVELIKRDNLDVLQCTENIHDALSKSLNLNKHPIFSWFNTSMKDVLSTYVQSELKKKKKNAIINNDYMDRKNESDSDSGSDISAHIIDYVSKKNKFLSHGKS</sequence>
<organism evidence="2 3">
    <name type="scientific">Plasmodium vivax (strain Brazil I)</name>
    <dbReference type="NCBI Taxonomy" id="1033975"/>
    <lineage>
        <taxon>Eukaryota</taxon>
        <taxon>Sar</taxon>
        <taxon>Alveolata</taxon>
        <taxon>Apicomplexa</taxon>
        <taxon>Aconoidasida</taxon>
        <taxon>Haemosporida</taxon>
        <taxon>Plasmodiidae</taxon>
        <taxon>Plasmodium</taxon>
        <taxon>Plasmodium (Plasmodium)</taxon>
    </lineage>
</organism>
<dbReference type="Gene3D" id="3.30.70.330">
    <property type="match status" value="1"/>
</dbReference>
<gene>
    <name evidence="2" type="ORF">PVBG_00041</name>
</gene>
<name>A0A0J9SNC5_PLAV1</name>
<dbReference type="GO" id="GO:0003723">
    <property type="term" value="F:RNA binding"/>
    <property type="evidence" value="ECO:0007669"/>
    <property type="project" value="InterPro"/>
</dbReference>
<dbReference type="AlphaFoldDB" id="A0A0J9SNC5"/>
<evidence type="ECO:0000313" key="3">
    <source>
        <dbReference type="Proteomes" id="UP000053327"/>
    </source>
</evidence>
<proteinExistence type="predicted"/>
<dbReference type="InterPro" id="IPR035979">
    <property type="entry name" value="RBD_domain_sf"/>
</dbReference>
<protein>
    <recommendedName>
        <fullName evidence="1">RRM domain-containing protein</fullName>
    </recommendedName>
</protein>
<accession>A0A0J9SNC5</accession>
<feature type="domain" description="RRM" evidence="1">
    <location>
        <begin position="100"/>
        <end position="151"/>
    </location>
</feature>
<dbReference type="InterPro" id="IPR000504">
    <property type="entry name" value="RRM_dom"/>
</dbReference>
<dbReference type="Pfam" id="PF00076">
    <property type="entry name" value="RRM_1"/>
    <property type="match status" value="1"/>
</dbReference>